<comment type="similarity">
    <text evidence="1">Belongs to the UPF0213 family.</text>
</comment>
<dbReference type="EMBL" id="MEUA01000006">
    <property type="protein sequence ID" value="OGC16592.1"/>
    <property type="molecule type" value="Genomic_DNA"/>
</dbReference>
<evidence type="ECO:0000313" key="3">
    <source>
        <dbReference type="EMBL" id="OGC16592.1"/>
    </source>
</evidence>
<evidence type="ECO:0000313" key="4">
    <source>
        <dbReference type="Proteomes" id="UP000177905"/>
    </source>
</evidence>
<dbReference type="InterPro" id="IPR035901">
    <property type="entry name" value="GIY-YIG_endonuc_sf"/>
</dbReference>
<dbReference type="CDD" id="cd10456">
    <property type="entry name" value="GIY-YIG_UPF0213"/>
    <property type="match status" value="1"/>
</dbReference>
<protein>
    <recommendedName>
        <fullName evidence="2">GIY-YIG domain-containing protein</fullName>
    </recommendedName>
</protein>
<dbReference type="Pfam" id="PF01541">
    <property type="entry name" value="GIY-YIG"/>
    <property type="match status" value="1"/>
</dbReference>
<reference evidence="3 4" key="1">
    <citation type="journal article" date="2016" name="Nat. Commun.">
        <title>Thousands of microbial genomes shed light on interconnected biogeochemical processes in an aquifer system.</title>
        <authorList>
            <person name="Anantharaman K."/>
            <person name="Brown C.T."/>
            <person name="Hug L.A."/>
            <person name="Sharon I."/>
            <person name="Castelle C.J."/>
            <person name="Probst A.J."/>
            <person name="Thomas B.C."/>
            <person name="Singh A."/>
            <person name="Wilkins M.J."/>
            <person name="Karaoz U."/>
            <person name="Brodie E.L."/>
            <person name="Williams K.H."/>
            <person name="Hubbard S.S."/>
            <person name="Banfield J.F."/>
        </authorList>
    </citation>
    <scope>NUCLEOTIDE SEQUENCE [LARGE SCALE GENOMIC DNA]</scope>
</reference>
<dbReference type="PANTHER" id="PTHR34477:SF1">
    <property type="entry name" value="UPF0213 PROTEIN YHBQ"/>
    <property type="match status" value="1"/>
</dbReference>
<organism evidence="3 4">
    <name type="scientific">candidate division WOR-1 bacterium RIFOXYB2_FULL_36_35</name>
    <dbReference type="NCBI Taxonomy" id="1802578"/>
    <lineage>
        <taxon>Bacteria</taxon>
        <taxon>Bacillati</taxon>
        <taxon>Saganbacteria</taxon>
    </lineage>
</organism>
<accession>A0A1F4S840</accession>
<dbReference type="InterPro" id="IPR000305">
    <property type="entry name" value="GIY-YIG_endonuc"/>
</dbReference>
<feature type="domain" description="GIY-YIG" evidence="2">
    <location>
        <begin position="1"/>
        <end position="75"/>
    </location>
</feature>
<proteinExistence type="inferred from homology"/>
<dbReference type="PROSITE" id="PS50164">
    <property type="entry name" value="GIY_YIG"/>
    <property type="match status" value="1"/>
</dbReference>
<dbReference type="AlphaFoldDB" id="A0A1F4S840"/>
<comment type="caution">
    <text evidence="3">The sequence shown here is derived from an EMBL/GenBank/DDBJ whole genome shotgun (WGS) entry which is preliminary data.</text>
</comment>
<dbReference type="SUPFAM" id="SSF82771">
    <property type="entry name" value="GIY-YIG endonuclease"/>
    <property type="match status" value="1"/>
</dbReference>
<dbReference type="Proteomes" id="UP000177905">
    <property type="component" value="Unassembled WGS sequence"/>
</dbReference>
<dbReference type="PANTHER" id="PTHR34477">
    <property type="entry name" value="UPF0213 PROTEIN YHBQ"/>
    <property type="match status" value="1"/>
</dbReference>
<gene>
    <name evidence="3" type="ORF">A2290_06670</name>
</gene>
<evidence type="ECO:0000259" key="2">
    <source>
        <dbReference type="PROSITE" id="PS50164"/>
    </source>
</evidence>
<evidence type="ECO:0000256" key="1">
    <source>
        <dbReference type="ARBA" id="ARBA00007435"/>
    </source>
</evidence>
<dbReference type="InterPro" id="IPR050190">
    <property type="entry name" value="UPF0213_domain"/>
</dbReference>
<dbReference type="Gene3D" id="3.40.1440.10">
    <property type="entry name" value="GIY-YIG endonuclease"/>
    <property type="match status" value="1"/>
</dbReference>
<name>A0A1F4S840_UNCSA</name>
<sequence>MPYYVYILECSNKALYTGITTDLERRLKEHQTGKGCHYTKHNPGVKIRYVEKHPNRSSATKREAEIKKWSICYLF</sequence>